<keyword evidence="2" id="KW-0812">Transmembrane</keyword>
<feature type="region of interest" description="Disordered" evidence="1">
    <location>
        <begin position="518"/>
        <end position="541"/>
    </location>
</feature>
<feature type="transmembrane region" description="Helical" evidence="2">
    <location>
        <begin position="20"/>
        <end position="42"/>
    </location>
</feature>
<name>A0A7T0C254_9BACT</name>
<feature type="region of interest" description="Disordered" evidence="1">
    <location>
        <begin position="309"/>
        <end position="329"/>
    </location>
</feature>
<organism evidence="3 4">
    <name type="scientific">Candidatus Nitrohelix vancouverensis</name>
    <dbReference type="NCBI Taxonomy" id="2705534"/>
    <lineage>
        <taxon>Bacteria</taxon>
        <taxon>Pseudomonadati</taxon>
        <taxon>Nitrospinota/Tectimicrobiota group</taxon>
        <taxon>Nitrospinota</taxon>
        <taxon>Nitrospinia</taxon>
        <taxon>Nitrospinales</taxon>
        <taxon>Nitrospinaceae</taxon>
        <taxon>Candidatus Nitrohelix</taxon>
    </lineage>
</organism>
<accession>A0A7T0C254</accession>
<dbReference type="Proteomes" id="UP000594464">
    <property type="component" value="Chromosome"/>
</dbReference>
<proteinExistence type="predicted"/>
<keyword evidence="2" id="KW-0472">Membrane</keyword>
<dbReference type="KEGG" id="nva:G3M78_07115"/>
<protein>
    <submittedName>
        <fullName evidence="3">Uncharacterized protein</fullName>
    </submittedName>
</protein>
<keyword evidence="2" id="KW-1133">Transmembrane helix</keyword>
<feature type="compositionally biased region" description="Polar residues" evidence="1">
    <location>
        <begin position="529"/>
        <end position="541"/>
    </location>
</feature>
<dbReference type="EMBL" id="CP048620">
    <property type="protein sequence ID" value="QPJ65169.1"/>
    <property type="molecule type" value="Genomic_DNA"/>
</dbReference>
<evidence type="ECO:0000256" key="1">
    <source>
        <dbReference type="SAM" id="MobiDB-lite"/>
    </source>
</evidence>
<evidence type="ECO:0000313" key="3">
    <source>
        <dbReference type="EMBL" id="QPJ65169.1"/>
    </source>
</evidence>
<sequence>MMKPSLKNLPGRLRRQEDGVSMLIAVVVAIAIIGAISLNFLAETSQKQSGASVAYTSLNAFLVADAGVRYVEKCLRDHDANCPIASSTDWKTDFITTPGTKISKNFPSNTGEEFFTVEFSQHSINDADNIRVTSTGTFRGAERVISSTVSRSSTCVLGEQAISYCTGVNILNSASSSDPNGPESVCPVTSVTSIFPSGFPGDPSGCTDYPVYSNGSPSFASPYQYCSFTLDGTNSDEIGAQSYFTAQATAGTSTISVSDASDFVVGMKVRLTPGAQIGSSGASGTSVDLDTNSPALGSSPLVKIVNSVTGSSPYDDAEEETVDSGGGTSTLTLSDSLIDTYGTSAAADFTDSSTGVTSEEKTISSISVNDITFTTPLGNAYETGSNAESMITMYVANDFKMSNTSSLDVKGILTINIGGEMELKNSSEILVYGALDVLVETDFLLSNSARINDVMSFAGDLLVQAVDDVSIKNSTTFKGAILANDTVIIKNNADVTGSISGDSVTLSNNATLTYDDGAGSDSEGIGNCAPTTFNPPDQSGG</sequence>
<dbReference type="AlphaFoldDB" id="A0A7T0C254"/>
<reference evidence="4" key="1">
    <citation type="submission" date="2020-02" db="EMBL/GenBank/DDBJ databases">
        <title>Genomic and physiological characterization of two novel Nitrospinaceae genera.</title>
        <authorList>
            <person name="Mueller A.J."/>
            <person name="Jung M.-Y."/>
            <person name="Strachan C.R."/>
            <person name="Herbold C.W."/>
            <person name="Kirkegaard R.H."/>
            <person name="Daims H."/>
        </authorList>
    </citation>
    <scope>NUCLEOTIDE SEQUENCE [LARGE SCALE GENOMIC DNA]</scope>
</reference>
<evidence type="ECO:0000256" key="2">
    <source>
        <dbReference type="SAM" id="Phobius"/>
    </source>
</evidence>
<evidence type="ECO:0000313" key="4">
    <source>
        <dbReference type="Proteomes" id="UP000594464"/>
    </source>
</evidence>
<gene>
    <name evidence="3" type="ORF">G3M78_07115</name>
</gene>